<organism evidence="1 2">
    <name type="scientific">Vaccinium darrowii</name>
    <dbReference type="NCBI Taxonomy" id="229202"/>
    <lineage>
        <taxon>Eukaryota</taxon>
        <taxon>Viridiplantae</taxon>
        <taxon>Streptophyta</taxon>
        <taxon>Embryophyta</taxon>
        <taxon>Tracheophyta</taxon>
        <taxon>Spermatophyta</taxon>
        <taxon>Magnoliopsida</taxon>
        <taxon>eudicotyledons</taxon>
        <taxon>Gunneridae</taxon>
        <taxon>Pentapetalae</taxon>
        <taxon>asterids</taxon>
        <taxon>Ericales</taxon>
        <taxon>Ericaceae</taxon>
        <taxon>Vaccinioideae</taxon>
        <taxon>Vaccinieae</taxon>
        <taxon>Vaccinium</taxon>
    </lineage>
</organism>
<evidence type="ECO:0000313" key="2">
    <source>
        <dbReference type="Proteomes" id="UP000828048"/>
    </source>
</evidence>
<keyword evidence="2" id="KW-1185">Reference proteome</keyword>
<name>A0ACB7XGI2_9ERIC</name>
<dbReference type="EMBL" id="CM037160">
    <property type="protein sequence ID" value="KAH7839880.1"/>
    <property type="molecule type" value="Genomic_DNA"/>
</dbReference>
<sequence length="275" mass="31969">MEVVKHALGMDGSLWVDPTGLAGGLAVFWKSTSNVEVKRACSWFIDVQITDVRDNESWRLVNVYFSSKPEIRKAQWEVFLEYKRCLGDSWCLWGDMNCVLNSEEKKGGLDPAYWTTSKFQDFIDQCNLIDLGFTGYPFTWRNNREGEGYIQERLDRALATQSWRTKFAQATVEHIDAVGSDHNALLLCLDPGQTHRHSLFRFDARWVQDDEMATVVENAWKTPISGSRFFSVYKRIKECRCSIINWKKRKRLNAERNITELKEYIKNAQDSPFPD</sequence>
<accession>A0ACB7XGI2</accession>
<protein>
    <submittedName>
        <fullName evidence="1">Uncharacterized protein</fullName>
    </submittedName>
</protein>
<gene>
    <name evidence="1" type="ORF">Vadar_009914</name>
</gene>
<proteinExistence type="predicted"/>
<reference evidence="1 2" key="1">
    <citation type="journal article" date="2021" name="Hortic Res">
        <title>High-quality reference genome and annotation aids understanding of berry development for evergreen blueberry (Vaccinium darrowii).</title>
        <authorList>
            <person name="Yu J."/>
            <person name="Hulse-Kemp A.M."/>
            <person name="Babiker E."/>
            <person name="Staton M."/>
        </authorList>
    </citation>
    <scope>NUCLEOTIDE SEQUENCE [LARGE SCALE GENOMIC DNA]</scope>
    <source>
        <strain evidence="2">cv. NJ 8807/NJ 8810</strain>
        <tissue evidence="1">Young leaf</tissue>
    </source>
</reference>
<evidence type="ECO:0000313" key="1">
    <source>
        <dbReference type="EMBL" id="KAH7839880.1"/>
    </source>
</evidence>
<comment type="caution">
    <text evidence="1">The sequence shown here is derived from an EMBL/GenBank/DDBJ whole genome shotgun (WGS) entry which is preliminary data.</text>
</comment>
<dbReference type="Proteomes" id="UP000828048">
    <property type="component" value="Chromosome 10"/>
</dbReference>